<name>A0ABT7PH81_9BACT</name>
<protein>
    <recommendedName>
        <fullName evidence="3">Resolvase HTH domain-containing protein</fullName>
    </recommendedName>
</protein>
<sequence length="127" mass="14714">MHREVVRRLRQGRRIREVAVEFRVPYSVVQRIAAESGVKYCGRQLDRSQEAEIRRRREIDGQSIRTIAREMGLPKSKVGRFSRRVYLDVIADDDDVGFEDTTQTRRCPVHGLVTVWPCVACAATRRS</sequence>
<evidence type="ECO:0000313" key="2">
    <source>
        <dbReference type="Proteomes" id="UP001239462"/>
    </source>
</evidence>
<dbReference type="EMBL" id="JASZZN010000006">
    <property type="protein sequence ID" value="MDM4015867.1"/>
    <property type="molecule type" value="Genomic_DNA"/>
</dbReference>
<reference evidence="1 2" key="1">
    <citation type="submission" date="2023-06" db="EMBL/GenBank/DDBJ databases">
        <title>Roseiconus lacunae JC819 isolated from Gulf of Mannar region, Tamil Nadu.</title>
        <authorList>
            <person name="Pk S."/>
            <person name="Ch S."/>
            <person name="Ch V.R."/>
        </authorList>
    </citation>
    <scope>NUCLEOTIDE SEQUENCE [LARGE SCALE GENOMIC DNA]</scope>
    <source>
        <strain evidence="1 2">JC819</strain>
    </source>
</reference>
<organism evidence="1 2">
    <name type="scientific">Roseiconus lacunae</name>
    <dbReference type="NCBI Taxonomy" id="2605694"/>
    <lineage>
        <taxon>Bacteria</taxon>
        <taxon>Pseudomonadati</taxon>
        <taxon>Planctomycetota</taxon>
        <taxon>Planctomycetia</taxon>
        <taxon>Pirellulales</taxon>
        <taxon>Pirellulaceae</taxon>
        <taxon>Roseiconus</taxon>
    </lineage>
</organism>
<accession>A0ABT7PH81</accession>
<comment type="caution">
    <text evidence="1">The sequence shown here is derived from an EMBL/GenBank/DDBJ whole genome shotgun (WGS) entry which is preliminary data.</text>
</comment>
<proteinExistence type="predicted"/>
<dbReference type="Proteomes" id="UP001239462">
    <property type="component" value="Unassembled WGS sequence"/>
</dbReference>
<keyword evidence="2" id="KW-1185">Reference proteome</keyword>
<dbReference type="RefSeq" id="WP_289163416.1">
    <property type="nucleotide sequence ID" value="NZ_JASZZN010000006.1"/>
</dbReference>
<evidence type="ECO:0000313" key="1">
    <source>
        <dbReference type="EMBL" id="MDM4015867.1"/>
    </source>
</evidence>
<gene>
    <name evidence="1" type="ORF">QTN89_10530</name>
</gene>
<evidence type="ECO:0008006" key="3">
    <source>
        <dbReference type="Google" id="ProtNLM"/>
    </source>
</evidence>